<evidence type="ECO:0000313" key="1">
    <source>
        <dbReference type="EMBL" id="NAW32858.1"/>
    </source>
</evidence>
<proteinExistence type="predicted"/>
<accession>A0A7X4W2B8</accession>
<name>A0A7X4W2B8_9GAMM</name>
<sequence>MLDLITHSAGHVVAMKAGGMVTGQELQRAIDAIEAAKRSHPLVSLVIIIDDLRWMTLGALLKDVGYGLTQLGDLERYHRAAVVTDQAWLKHVAHLEERLFRAVEIQTFARRDHAAAMAWAAELPRGAHESPEEDGYHGA</sequence>
<dbReference type="AlphaFoldDB" id="A0A7X4W2B8"/>
<protein>
    <submittedName>
        <fullName evidence="1">STAS/SEC14 domain-containing protein</fullName>
    </submittedName>
</protein>
<dbReference type="RefSeq" id="WP_161429908.1">
    <property type="nucleotide sequence ID" value="NZ_CANMEG010000003.1"/>
</dbReference>
<dbReference type="InterPro" id="IPR021866">
    <property type="entry name" value="SpoIIAA-like"/>
</dbReference>
<dbReference type="SUPFAM" id="SSF52091">
    <property type="entry name" value="SpoIIaa-like"/>
    <property type="match status" value="1"/>
</dbReference>
<dbReference type="Gene3D" id="3.40.50.10600">
    <property type="entry name" value="SpoIIaa-like domains"/>
    <property type="match status" value="1"/>
</dbReference>
<reference evidence="1 2" key="1">
    <citation type="submission" date="2019-12" db="EMBL/GenBank/DDBJ databases">
        <title>Draft genome sequencing of Halomonas alimentaria DSM 15356.</title>
        <authorList>
            <person name="Pandiyan K."/>
            <person name="Kushwaha P."/>
            <person name="Gowdham M."/>
            <person name="Chakdar H."/>
            <person name="Singh A."/>
            <person name="Kumar M."/>
            <person name="Saxena A.K."/>
        </authorList>
    </citation>
    <scope>NUCLEOTIDE SEQUENCE [LARGE SCALE GENOMIC DNA]</scope>
    <source>
        <strain evidence="1 2">DSM 15356</strain>
    </source>
</reference>
<dbReference type="OrthoDB" id="7619266at2"/>
<comment type="caution">
    <text evidence="1">The sequence shown here is derived from an EMBL/GenBank/DDBJ whole genome shotgun (WGS) entry which is preliminary data.</text>
</comment>
<dbReference type="EMBL" id="WUTT01000001">
    <property type="protein sequence ID" value="NAW32858.1"/>
    <property type="molecule type" value="Genomic_DNA"/>
</dbReference>
<evidence type="ECO:0000313" key="2">
    <source>
        <dbReference type="Proteomes" id="UP000487929"/>
    </source>
</evidence>
<keyword evidence="2" id="KW-1185">Reference proteome</keyword>
<dbReference type="Pfam" id="PF11964">
    <property type="entry name" value="SpoIIAA-like"/>
    <property type="match status" value="1"/>
</dbReference>
<dbReference type="InterPro" id="IPR036513">
    <property type="entry name" value="STAS_dom_sf"/>
</dbReference>
<organism evidence="1 2">
    <name type="scientific">Halomonas alimentaria</name>
    <dbReference type="NCBI Taxonomy" id="147248"/>
    <lineage>
        <taxon>Bacteria</taxon>
        <taxon>Pseudomonadati</taxon>
        <taxon>Pseudomonadota</taxon>
        <taxon>Gammaproteobacteria</taxon>
        <taxon>Oceanospirillales</taxon>
        <taxon>Halomonadaceae</taxon>
        <taxon>Halomonas</taxon>
    </lineage>
</organism>
<dbReference type="InterPro" id="IPR038396">
    <property type="entry name" value="SpoIIAA-like_sf"/>
</dbReference>
<gene>
    <name evidence="1" type="ORF">GRB96_00240</name>
</gene>
<dbReference type="Proteomes" id="UP000487929">
    <property type="component" value="Unassembled WGS sequence"/>
</dbReference>